<proteinExistence type="predicted"/>
<feature type="non-terminal residue" evidence="2">
    <location>
        <position position="73"/>
    </location>
</feature>
<dbReference type="EMBL" id="BARW01028697">
    <property type="protein sequence ID" value="GAJ15239.1"/>
    <property type="molecule type" value="Genomic_DNA"/>
</dbReference>
<protein>
    <submittedName>
        <fullName evidence="2">Uncharacterized protein</fullName>
    </submittedName>
</protein>
<keyword evidence="1" id="KW-0812">Transmembrane</keyword>
<dbReference type="AlphaFoldDB" id="X1UCK6"/>
<gene>
    <name evidence="2" type="ORF">S12H4_46283</name>
</gene>
<evidence type="ECO:0000256" key="1">
    <source>
        <dbReference type="SAM" id="Phobius"/>
    </source>
</evidence>
<feature type="transmembrane region" description="Helical" evidence="1">
    <location>
        <begin position="7"/>
        <end position="31"/>
    </location>
</feature>
<keyword evidence="1" id="KW-0472">Membrane</keyword>
<organism evidence="2">
    <name type="scientific">marine sediment metagenome</name>
    <dbReference type="NCBI Taxonomy" id="412755"/>
    <lineage>
        <taxon>unclassified sequences</taxon>
        <taxon>metagenomes</taxon>
        <taxon>ecological metagenomes</taxon>
    </lineage>
</organism>
<sequence>MLLIGISLVVFIVIYQLIGIFLVVLGVIYQFPSILMFNSIPSIIFALGLILTILSILMLIEVLEKVKTTKSYT</sequence>
<keyword evidence="1" id="KW-1133">Transmembrane helix</keyword>
<accession>X1UCK6</accession>
<reference evidence="2" key="1">
    <citation type="journal article" date="2014" name="Front. Microbiol.">
        <title>High frequency of phylogenetically diverse reductive dehalogenase-homologous genes in deep subseafloor sedimentary metagenomes.</title>
        <authorList>
            <person name="Kawai M."/>
            <person name="Futagami T."/>
            <person name="Toyoda A."/>
            <person name="Takaki Y."/>
            <person name="Nishi S."/>
            <person name="Hori S."/>
            <person name="Arai W."/>
            <person name="Tsubouchi T."/>
            <person name="Morono Y."/>
            <person name="Uchiyama I."/>
            <person name="Ito T."/>
            <person name="Fujiyama A."/>
            <person name="Inagaki F."/>
            <person name="Takami H."/>
        </authorList>
    </citation>
    <scope>NUCLEOTIDE SEQUENCE</scope>
    <source>
        <strain evidence="2">Expedition CK06-06</strain>
    </source>
</reference>
<feature type="transmembrane region" description="Helical" evidence="1">
    <location>
        <begin position="43"/>
        <end position="63"/>
    </location>
</feature>
<comment type="caution">
    <text evidence="2">The sequence shown here is derived from an EMBL/GenBank/DDBJ whole genome shotgun (WGS) entry which is preliminary data.</text>
</comment>
<name>X1UCK6_9ZZZZ</name>
<evidence type="ECO:0000313" key="2">
    <source>
        <dbReference type="EMBL" id="GAJ15239.1"/>
    </source>
</evidence>